<gene>
    <name evidence="2" type="ORF">DFP98_12982</name>
</gene>
<dbReference type="InterPro" id="IPR050789">
    <property type="entry name" value="Diverse_Enzym_Activities"/>
</dbReference>
<dbReference type="SUPFAM" id="SSF56601">
    <property type="entry name" value="beta-lactamase/transpeptidase-like"/>
    <property type="match status" value="1"/>
</dbReference>
<dbReference type="Gene3D" id="3.40.710.10">
    <property type="entry name" value="DD-peptidase/beta-lactamase superfamily"/>
    <property type="match status" value="1"/>
</dbReference>
<dbReference type="PANTHER" id="PTHR43283:SF7">
    <property type="entry name" value="BETA-LACTAMASE-RELATED DOMAIN-CONTAINING PROTEIN"/>
    <property type="match status" value="1"/>
</dbReference>
<evidence type="ECO:0000313" key="3">
    <source>
        <dbReference type="Proteomes" id="UP000256977"/>
    </source>
</evidence>
<keyword evidence="3" id="KW-1185">Reference proteome</keyword>
<dbReference type="InterPro" id="IPR001466">
    <property type="entry name" value="Beta-lactam-related"/>
</dbReference>
<name>A0A3D9IGJ1_9BACL</name>
<protein>
    <submittedName>
        <fullName evidence="2">CubicO group peptidase (Beta-lactamase class C family)</fullName>
    </submittedName>
</protein>
<accession>A0A3D9IGJ1</accession>
<dbReference type="AlphaFoldDB" id="A0A3D9IGJ1"/>
<proteinExistence type="predicted"/>
<feature type="domain" description="Beta-lactamase-related" evidence="1">
    <location>
        <begin position="36"/>
        <end position="317"/>
    </location>
</feature>
<sequence length="341" mass="38341">MHSRGQDDKIKRMNLSYLTTVLTSAIPSLNLRSCLVNQGGQNLYEHYRHSRIPEEIAKINSCTKSILSALICMAMDRGRLPESHTPIAEFFPTLLTDGDSRKREITIEHLLTMTDGLKWTEFGEIKSFPRMTRSDNWVDFVLSQPMAEAPGRKMEYSSGASQLLSAILVQACGMPLARFAELELFGPLGIEQYEWETDPQGIHTGGYGLRLRPADLLAFGQLYLNRGRAAGRQLVSEERAIRSVQPAAPAGPPNVGYYGWHWWTDTFSPPLSSASEHAPPNDETDIAPSSFDYFYARGYGGQFVYVVPVFRLVVVLTDDRRKKERNPTNVFREIIAPALVR</sequence>
<dbReference type="Proteomes" id="UP000256977">
    <property type="component" value="Unassembled WGS sequence"/>
</dbReference>
<dbReference type="InterPro" id="IPR012338">
    <property type="entry name" value="Beta-lactam/transpept-like"/>
</dbReference>
<evidence type="ECO:0000259" key="1">
    <source>
        <dbReference type="Pfam" id="PF00144"/>
    </source>
</evidence>
<comment type="caution">
    <text evidence="2">The sequence shown here is derived from an EMBL/GenBank/DDBJ whole genome shotgun (WGS) entry which is preliminary data.</text>
</comment>
<evidence type="ECO:0000313" key="2">
    <source>
        <dbReference type="EMBL" id="RED60669.1"/>
    </source>
</evidence>
<dbReference type="PANTHER" id="PTHR43283">
    <property type="entry name" value="BETA-LACTAMASE-RELATED"/>
    <property type="match status" value="1"/>
</dbReference>
<dbReference type="Pfam" id="PF00144">
    <property type="entry name" value="Beta-lactamase"/>
    <property type="match status" value="1"/>
</dbReference>
<reference evidence="2 3" key="1">
    <citation type="submission" date="2018-07" db="EMBL/GenBank/DDBJ databases">
        <title>Genomic Encyclopedia of Type Strains, Phase III (KMG-III): the genomes of soil and plant-associated and newly described type strains.</title>
        <authorList>
            <person name="Whitman W."/>
        </authorList>
    </citation>
    <scope>NUCLEOTIDE SEQUENCE [LARGE SCALE GENOMIC DNA]</scope>
    <source>
        <strain evidence="2 3">CECT 7287</strain>
    </source>
</reference>
<dbReference type="EMBL" id="QRDZ01000029">
    <property type="protein sequence ID" value="RED60669.1"/>
    <property type="molecule type" value="Genomic_DNA"/>
</dbReference>
<organism evidence="2 3">
    <name type="scientific">Cohnella phaseoli</name>
    <dbReference type="NCBI Taxonomy" id="456490"/>
    <lineage>
        <taxon>Bacteria</taxon>
        <taxon>Bacillati</taxon>
        <taxon>Bacillota</taxon>
        <taxon>Bacilli</taxon>
        <taxon>Bacillales</taxon>
        <taxon>Paenibacillaceae</taxon>
        <taxon>Cohnella</taxon>
    </lineage>
</organism>